<reference evidence="5" key="1">
    <citation type="journal article" date="2014" name="Front. Microbiol.">
        <title>High frequency of phylogenetically diverse reductive dehalogenase-homologous genes in deep subseafloor sedimentary metagenomes.</title>
        <authorList>
            <person name="Kawai M."/>
            <person name="Futagami T."/>
            <person name="Toyoda A."/>
            <person name="Takaki Y."/>
            <person name="Nishi S."/>
            <person name="Hori S."/>
            <person name="Arai W."/>
            <person name="Tsubouchi T."/>
            <person name="Morono Y."/>
            <person name="Uchiyama I."/>
            <person name="Ito T."/>
            <person name="Fujiyama A."/>
            <person name="Inagaki F."/>
            <person name="Takami H."/>
        </authorList>
    </citation>
    <scope>NUCLEOTIDE SEQUENCE</scope>
    <source>
        <strain evidence="5">Expedition CK06-06</strain>
    </source>
</reference>
<organism evidence="5">
    <name type="scientific">marine sediment metagenome</name>
    <dbReference type="NCBI Taxonomy" id="412755"/>
    <lineage>
        <taxon>unclassified sequences</taxon>
        <taxon>metagenomes</taxon>
        <taxon>ecological metagenomes</taxon>
    </lineage>
</organism>
<feature type="domain" description="Flagellar basal-body/hook protein C-terminal" evidence="3">
    <location>
        <begin position="199"/>
        <end position="243"/>
    </location>
</feature>
<comment type="caution">
    <text evidence="5">The sequence shown here is derived from an EMBL/GenBank/DDBJ whole genome shotgun (WGS) entry which is preliminary data.</text>
</comment>
<feature type="non-terminal residue" evidence="5">
    <location>
        <position position="249"/>
    </location>
</feature>
<dbReference type="NCBIfam" id="TIGR03506">
    <property type="entry name" value="FlgEFG_subfam"/>
    <property type="match status" value="1"/>
</dbReference>
<dbReference type="NCBIfam" id="TIGR02490">
    <property type="entry name" value="flgF"/>
    <property type="match status" value="1"/>
</dbReference>
<dbReference type="PANTHER" id="PTHR30435">
    <property type="entry name" value="FLAGELLAR PROTEIN"/>
    <property type="match status" value="1"/>
</dbReference>
<dbReference type="AlphaFoldDB" id="X0WGT5"/>
<evidence type="ECO:0008006" key="6">
    <source>
        <dbReference type="Google" id="ProtNLM"/>
    </source>
</evidence>
<dbReference type="Pfam" id="PF00460">
    <property type="entry name" value="Flg_bb_rod"/>
    <property type="match status" value="1"/>
</dbReference>
<dbReference type="EMBL" id="BARS01043845">
    <property type="protein sequence ID" value="GAG29895.1"/>
    <property type="molecule type" value="Genomic_DNA"/>
</dbReference>
<dbReference type="InterPro" id="IPR001444">
    <property type="entry name" value="Flag_bb_rod_N"/>
</dbReference>
<gene>
    <name evidence="5" type="ORF">S01H1_66319</name>
</gene>
<name>X0WGT5_9ZZZZ</name>
<dbReference type="InterPro" id="IPR019776">
    <property type="entry name" value="Flagellar_basal_body_rod_CS"/>
</dbReference>
<dbReference type="GO" id="GO:0071978">
    <property type="term" value="P:bacterial-type flagellum-dependent swarming motility"/>
    <property type="evidence" value="ECO:0007669"/>
    <property type="project" value="TreeGrafter"/>
</dbReference>
<dbReference type="GO" id="GO:0030694">
    <property type="term" value="C:bacterial-type flagellum basal body, rod"/>
    <property type="evidence" value="ECO:0007669"/>
    <property type="project" value="InterPro"/>
</dbReference>
<dbReference type="InterPro" id="IPR010930">
    <property type="entry name" value="Flg_bb/hook_C_dom"/>
</dbReference>
<evidence type="ECO:0000313" key="5">
    <source>
        <dbReference type="EMBL" id="GAG29895.1"/>
    </source>
</evidence>
<evidence type="ECO:0000259" key="3">
    <source>
        <dbReference type="Pfam" id="PF06429"/>
    </source>
</evidence>
<dbReference type="InterPro" id="IPR012836">
    <property type="entry name" value="FlgF"/>
</dbReference>
<evidence type="ECO:0000256" key="1">
    <source>
        <dbReference type="ARBA" id="ARBA00009677"/>
    </source>
</evidence>
<comment type="similarity">
    <text evidence="1">Belongs to the flagella basal body rod proteins family.</text>
</comment>
<dbReference type="InterPro" id="IPR053967">
    <property type="entry name" value="LlgE_F_G-like_D1"/>
</dbReference>
<evidence type="ECO:0000259" key="4">
    <source>
        <dbReference type="Pfam" id="PF22692"/>
    </source>
</evidence>
<dbReference type="PROSITE" id="PS00588">
    <property type="entry name" value="FLAGELLA_BB_ROD"/>
    <property type="match status" value="1"/>
</dbReference>
<protein>
    <recommendedName>
        <fullName evidence="6">Flagellar basal-body/hook protein C-terminal domain-containing protein</fullName>
    </recommendedName>
</protein>
<evidence type="ECO:0000259" key="2">
    <source>
        <dbReference type="Pfam" id="PF00460"/>
    </source>
</evidence>
<feature type="domain" description="Flagellar basal body rod protein N-terminal" evidence="2">
    <location>
        <begin position="10"/>
        <end position="40"/>
    </location>
</feature>
<feature type="non-terminal residue" evidence="5">
    <location>
        <position position="1"/>
    </location>
</feature>
<sequence length="249" mass="27792">VGERLMIRGIYTNAAAMNSQLLKQEVTANNLANANTTGFKKEGVFRKYLVDHDTILRQNATDFKNLEDVDAVIINFQQGELYPTSNPLDTAIEGDGFFVIQTPRGVRYTRNGNFQLDQDGFLVTGNGYPVLGGEGLIQLEGQNVFIGDDGTVTVDEELVAALQIVDFPKPYRLNKIGDGLFEAEEGTAFQLNTDRFKLRQGYLEQANVEIIEEMVNLIQTARDFETNQKSITMQDTTLDRAVNDVGRVR</sequence>
<dbReference type="InterPro" id="IPR037925">
    <property type="entry name" value="FlgE/F/G-like"/>
</dbReference>
<dbReference type="PANTHER" id="PTHR30435:SF19">
    <property type="entry name" value="FLAGELLAR BASAL-BODY ROD PROTEIN FLGG"/>
    <property type="match status" value="1"/>
</dbReference>
<dbReference type="InterPro" id="IPR020013">
    <property type="entry name" value="Flagellar_FlgE/F/G"/>
</dbReference>
<dbReference type="Pfam" id="PF22692">
    <property type="entry name" value="LlgE_F_G_D1"/>
    <property type="match status" value="1"/>
</dbReference>
<proteinExistence type="inferred from homology"/>
<dbReference type="SUPFAM" id="SSF117143">
    <property type="entry name" value="Flagellar hook protein flgE"/>
    <property type="match status" value="1"/>
</dbReference>
<dbReference type="Pfam" id="PF06429">
    <property type="entry name" value="Flg_bbr_C"/>
    <property type="match status" value="1"/>
</dbReference>
<feature type="domain" description="Flagellar hook protein FlgE/F/G-like D1" evidence="4">
    <location>
        <begin position="91"/>
        <end position="154"/>
    </location>
</feature>
<accession>X0WGT5</accession>